<dbReference type="InterPro" id="IPR000524">
    <property type="entry name" value="Tscrpt_reg_HTH_GntR"/>
</dbReference>
<dbReference type="Gene3D" id="1.10.10.10">
    <property type="entry name" value="Winged helix-like DNA-binding domain superfamily/Winged helix DNA-binding domain"/>
    <property type="match status" value="1"/>
</dbReference>
<dbReference type="GO" id="GO:0003700">
    <property type="term" value="F:DNA-binding transcription factor activity"/>
    <property type="evidence" value="ECO:0007669"/>
    <property type="project" value="InterPro"/>
</dbReference>
<keyword evidence="2" id="KW-0238">DNA-binding</keyword>
<proteinExistence type="predicted"/>
<accession>A0A852U1B0</accession>
<dbReference type="Pfam" id="PF07702">
    <property type="entry name" value="UTRA"/>
    <property type="match status" value="1"/>
</dbReference>
<dbReference type="InterPro" id="IPR011663">
    <property type="entry name" value="UTRA"/>
</dbReference>
<dbReference type="InterPro" id="IPR036390">
    <property type="entry name" value="WH_DNA-bd_sf"/>
</dbReference>
<dbReference type="Proteomes" id="UP000589036">
    <property type="component" value="Unassembled WGS sequence"/>
</dbReference>
<dbReference type="CDD" id="cd07377">
    <property type="entry name" value="WHTH_GntR"/>
    <property type="match status" value="1"/>
</dbReference>
<dbReference type="SMART" id="SM00866">
    <property type="entry name" value="UTRA"/>
    <property type="match status" value="1"/>
</dbReference>
<evidence type="ECO:0000259" key="4">
    <source>
        <dbReference type="PROSITE" id="PS50949"/>
    </source>
</evidence>
<keyword evidence="1" id="KW-0805">Transcription regulation</keyword>
<dbReference type="InterPro" id="IPR050679">
    <property type="entry name" value="Bact_HTH_transcr_reg"/>
</dbReference>
<dbReference type="Pfam" id="PF00392">
    <property type="entry name" value="GntR"/>
    <property type="match status" value="1"/>
</dbReference>
<evidence type="ECO:0000256" key="2">
    <source>
        <dbReference type="ARBA" id="ARBA00023125"/>
    </source>
</evidence>
<protein>
    <submittedName>
        <fullName evidence="5">GntR family transcriptional regulator</fullName>
    </submittedName>
</protein>
<dbReference type="SMART" id="SM00345">
    <property type="entry name" value="HTH_GNTR"/>
    <property type="match status" value="1"/>
</dbReference>
<evidence type="ECO:0000256" key="3">
    <source>
        <dbReference type="ARBA" id="ARBA00023163"/>
    </source>
</evidence>
<dbReference type="RefSeq" id="WP_179643672.1">
    <property type="nucleotide sequence ID" value="NZ_BAAAYY010000003.1"/>
</dbReference>
<sequence length="239" mass="26450">MSGTERVPKYERLRRRLTDHIDRLPADSPLPTERELTTRYGVSRATVRQALDALEAAGLVYRVQGAGTFVAEQTVSKTLSLTSFSEDMRRKGLVPDSRVLVADETPADEHSGGRLRLSPGTPLIRLVRVRLADSAPMCLETTYLVAERVPGLLDLELTGSIYQVLAERYGVNLVRADQAVRSVAAGEEQAALLGLAPRAPALRMERVAYDERGSAVESTVSLYRADRYEIRFTIHREAT</sequence>
<dbReference type="InterPro" id="IPR036388">
    <property type="entry name" value="WH-like_DNA-bd_sf"/>
</dbReference>
<evidence type="ECO:0000313" key="6">
    <source>
        <dbReference type="Proteomes" id="UP000589036"/>
    </source>
</evidence>
<dbReference type="InterPro" id="IPR028978">
    <property type="entry name" value="Chorismate_lyase_/UTRA_dom_sf"/>
</dbReference>
<dbReference type="SUPFAM" id="SSF46785">
    <property type="entry name" value="Winged helix' DNA-binding domain"/>
    <property type="match status" value="1"/>
</dbReference>
<organism evidence="5 6">
    <name type="scientific">Spinactinospora alkalitolerans</name>
    <dbReference type="NCBI Taxonomy" id="687207"/>
    <lineage>
        <taxon>Bacteria</taxon>
        <taxon>Bacillati</taxon>
        <taxon>Actinomycetota</taxon>
        <taxon>Actinomycetes</taxon>
        <taxon>Streptosporangiales</taxon>
        <taxon>Nocardiopsidaceae</taxon>
        <taxon>Spinactinospora</taxon>
    </lineage>
</organism>
<feature type="domain" description="HTH gntR-type" evidence="4">
    <location>
        <begin position="7"/>
        <end position="73"/>
    </location>
</feature>
<dbReference type="PANTHER" id="PTHR44846:SF1">
    <property type="entry name" value="MANNOSYL-D-GLYCERATE TRANSPORT_METABOLISM SYSTEM REPRESSOR MNGR-RELATED"/>
    <property type="match status" value="1"/>
</dbReference>
<gene>
    <name evidence="5" type="ORF">HDA32_002900</name>
</gene>
<name>A0A852U1B0_9ACTN</name>
<keyword evidence="3" id="KW-0804">Transcription</keyword>
<dbReference type="AlphaFoldDB" id="A0A852U1B0"/>
<dbReference type="Gene3D" id="3.40.1410.10">
    <property type="entry name" value="Chorismate lyase-like"/>
    <property type="match status" value="1"/>
</dbReference>
<comment type="caution">
    <text evidence="5">The sequence shown here is derived from an EMBL/GenBank/DDBJ whole genome shotgun (WGS) entry which is preliminary data.</text>
</comment>
<evidence type="ECO:0000313" key="5">
    <source>
        <dbReference type="EMBL" id="NYE47780.1"/>
    </source>
</evidence>
<dbReference type="EMBL" id="JACCCC010000001">
    <property type="protein sequence ID" value="NYE47780.1"/>
    <property type="molecule type" value="Genomic_DNA"/>
</dbReference>
<dbReference type="PANTHER" id="PTHR44846">
    <property type="entry name" value="MANNOSYL-D-GLYCERATE TRANSPORT/METABOLISM SYSTEM REPRESSOR MNGR-RELATED"/>
    <property type="match status" value="1"/>
</dbReference>
<dbReference type="GO" id="GO:0003677">
    <property type="term" value="F:DNA binding"/>
    <property type="evidence" value="ECO:0007669"/>
    <property type="project" value="UniProtKB-KW"/>
</dbReference>
<dbReference type="SUPFAM" id="SSF64288">
    <property type="entry name" value="Chorismate lyase-like"/>
    <property type="match status" value="1"/>
</dbReference>
<dbReference type="PRINTS" id="PR00035">
    <property type="entry name" value="HTHGNTR"/>
</dbReference>
<dbReference type="PROSITE" id="PS50949">
    <property type="entry name" value="HTH_GNTR"/>
    <property type="match status" value="1"/>
</dbReference>
<evidence type="ECO:0000256" key="1">
    <source>
        <dbReference type="ARBA" id="ARBA00023015"/>
    </source>
</evidence>
<dbReference type="GO" id="GO:0045892">
    <property type="term" value="P:negative regulation of DNA-templated transcription"/>
    <property type="evidence" value="ECO:0007669"/>
    <property type="project" value="TreeGrafter"/>
</dbReference>
<keyword evidence="6" id="KW-1185">Reference proteome</keyword>
<reference evidence="5 6" key="1">
    <citation type="submission" date="2020-07" db="EMBL/GenBank/DDBJ databases">
        <title>Sequencing the genomes of 1000 actinobacteria strains.</title>
        <authorList>
            <person name="Klenk H.-P."/>
        </authorList>
    </citation>
    <scope>NUCLEOTIDE SEQUENCE [LARGE SCALE GENOMIC DNA]</scope>
    <source>
        <strain evidence="5 6">CXB654</strain>
    </source>
</reference>